<protein>
    <submittedName>
        <fullName evidence="1">Uncharacterized protein</fullName>
    </submittedName>
</protein>
<accession>A0AAF0YE03</accession>
<sequence>MLKGVKYHRDFTDAHFPVIVQVDDGTSFKFNIYSLASVSTFFADLLSLPVTDRAELPRPLSPKSKSSGAYVAAKVNSPWLKRAEHYSLSPDLLTISDWARRQLEEDGYYEKLLNLHFRWKSRVLELYMYLCDSERAKQKPPPPVLSWLQQLRDLPALLYDEKKIRSTFGYYDNKFVAMVMAMRTEFNFTAEDTVDVDGVTYHRDFTKDHFPAILQADDSTSFSFNIYALAAVSTFFADLLTLPVTESAGPRVIPLPSATKPALALTLKLIRDHNKTDFSTANAVAWPTRLVVEDFLHVVRAYDMSFAAETLLARSSLSSTQSKEQVFERLVIAGAIDSPWMEHARLLSLSHDVNTLESWELQQLRHDGHLEALYQLHLQWKSKVIDLHKHMSYFLAGCSIKTTRDCVTLLNVLPSVLLDEKKTQEASIQHTYLSQFLMTLRRDFKL</sequence>
<dbReference type="Proteomes" id="UP000827549">
    <property type="component" value="Chromosome 4"/>
</dbReference>
<dbReference type="EMBL" id="CP086717">
    <property type="protein sequence ID" value="WOO83104.1"/>
    <property type="molecule type" value="Genomic_DNA"/>
</dbReference>
<evidence type="ECO:0000313" key="1">
    <source>
        <dbReference type="EMBL" id="WOO83104.1"/>
    </source>
</evidence>
<name>A0AAF0YE03_9TREE</name>
<organism evidence="1 2">
    <name type="scientific">Vanrija pseudolonga</name>
    <dbReference type="NCBI Taxonomy" id="143232"/>
    <lineage>
        <taxon>Eukaryota</taxon>
        <taxon>Fungi</taxon>
        <taxon>Dikarya</taxon>
        <taxon>Basidiomycota</taxon>
        <taxon>Agaricomycotina</taxon>
        <taxon>Tremellomycetes</taxon>
        <taxon>Trichosporonales</taxon>
        <taxon>Trichosporonaceae</taxon>
        <taxon>Vanrija</taxon>
    </lineage>
</organism>
<proteinExistence type="predicted"/>
<dbReference type="AlphaFoldDB" id="A0AAF0YE03"/>
<gene>
    <name evidence="1" type="ORF">LOC62_04G006585</name>
</gene>
<keyword evidence="2" id="KW-1185">Reference proteome</keyword>
<dbReference type="GeneID" id="87809807"/>
<evidence type="ECO:0000313" key="2">
    <source>
        <dbReference type="Proteomes" id="UP000827549"/>
    </source>
</evidence>
<reference evidence="1" key="1">
    <citation type="submission" date="2023-10" db="EMBL/GenBank/DDBJ databases">
        <authorList>
            <person name="Noh H."/>
        </authorList>
    </citation>
    <scope>NUCLEOTIDE SEQUENCE</scope>
    <source>
        <strain evidence="1">DUCC4014</strain>
    </source>
</reference>
<dbReference type="RefSeq" id="XP_062629136.1">
    <property type="nucleotide sequence ID" value="XM_062773152.1"/>
</dbReference>